<organism evidence="1 2">
    <name type="scientific">Engystomops pustulosus</name>
    <name type="common">Tungara frog</name>
    <name type="synonym">Physalaemus pustulosus</name>
    <dbReference type="NCBI Taxonomy" id="76066"/>
    <lineage>
        <taxon>Eukaryota</taxon>
        <taxon>Metazoa</taxon>
        <taxon>Chordata</taxon>
        <taxon>Craniata</taxon>
        <taxon>Vertebrata</taxon>
        <taxon>Euteleostomi</taxon>
        <taxon>Amphibia</taxon>
        <taxon>Batrachia</taxon>
        <taxon>Anura</taxon>
        <taxon>Neobatrachia</taxon>
        <taxon>Hyloidea</taxon>
        <taxon>Leptodactylidae</taxon>
        <taxon>Leiuperinae</taxon>
        <taxon>Engystomops</taxon>
    </lineage>
</organism>
<evidence type="ECO:0000313" key="2">
    <source>
        <dbReference type="Proteomes" id="UP000824782"/>
    </source>
</evidence>
<proteinExistence type="predicted"/>
<dbReference type="Proteomes" id="UP000824782">
    <property type="component" value="Unassembled WGS sequence"/>
</dbReference>
<dbReference type="AlphaFoldDB" id="A0AAV6ZIH8"/>
<dbReference type="EMBL" id="WNYA01001493">
    <property type="protein sequence ID" value="KAG8545668.1"/>
    <property type="molecule type" value="Genomic_DNA"/>
</dbReference>
<comment type="caution">
    <text evidence="1">The sequence shown here is derived from an EMBL/GenBank/DDBJ whole genome shotgun (WGS) entry which is preliminary data.</text>
</comment>
<reference evidence="1" key="1">
    <citation type="thesis" date="2020" institute="ProQuest LLC" country="789 East Eisenhower Parkway, Ann Arbor, MI, USA">
        <title>Comparative Genomics and Chromosome Evolution.</title>
        <authorList>
            <person name="Mudd A.B."/>
        </authorList>
    </citation>
    <scope>NUCLEOTIDE SEQUENCE</scope>
    <source>
        <strain evidence="1">237g6f4</strain>
        <tissue evidence="1">Blood</tissue>
    </source>
</reference>
<gene>
    <name evidence="1" type="ORF">GDO81_020522</name>
</gene>
<protein>
    <submittedName>
        <fullName evidence="1">Uncharacterized protein</fullName>
    </submittedName>
</protein>
<sequence>MLQDTGGPPGPRLSLGGCTVLVKVAHVVGYRGVLWGSSALSWGLHCPSEGCLCCRIQGGPVGVLSSLLGVALSL</sequence>
<keyword evidence="2" id="KW-1185">Reference proteome</keyword>
<accession>A0AAV6ZIH8</accession>
<evidence type="ECO:0000313" key="1">
    <source>
        <dbReference type="EMBL" id="KAG8545668.1"/>
    </source>
</evidence>
<name>A0AAV6ZIH8_ENGPU</name>